<dbReference type="OrthoDB" id="3203519at2"/>
<dbReference type="InterPro" id="IPR025101">
    <property type="entry name" value="DUF4012"/>
</dbReference>
<keyword evidence="1" id="KW-0472">Membrane</keyword>
<comment type="caution">
    <text evidence="2">The sequence shown here is derived from an EMBL/GenBank/DDBJ whole genome shotgun (WGS) entry which is preliminary data.</text>
</comment>
<evidence type="ECO:0000313" key="2">
    <source>
        <dbReference type="EMBL" id="TKA11613.1"/>
    </source>
</evidence>
<dbReference type="Pfam" id="PF13196">
    <property type="entry name" value="DUF4012"/>
    <property type="match status" value="1"/>
</dbReference>
<dbReference type="Proteomes" id="UP000305778">
    <property type="component" value="Unassembled WGS sequence"/>
</dbReference>
<name>A0A4U0SQU7_9ACTN</name>
<keyword evidence="1" id="KW-1133">Transmembrane helix</keyword>
<dbReference type="RefSeq" id="WP_136723076.1">
    <property type="nucleotide sequence ID" value="NZ_SUMC01000007.1"/>
</dbReference>
<reference evidence="2 3" key="1">
    <citation type="submission" date="2019-04" db="EMBL/GenBank/DDBJ databases">
        <title>Streptomyces oryziradicis sp. nov., a novel actinomycete isolated from rhizosphere soil of rice (Oryza sativa L.).</title>
        <authorList>
            <person name="Li C."/>
        </authorList>
    </citation>
    <scope>NUCLEOTIDE SEQUENCE [LARGE SCALE GENOMIC DNA]</scope>
    <source>
        <strain evidence="2 3">NEAU-C40</strain>
    </source>
</reference>
<dbReference type="EMBL" id="SUMC01000007">
    <property type="protein sequence ID" value="TKA11613.1"/>
    <property type="molecule type" value="Genomic_DNA"/>
</dbReference>
<sequence>MPPRERFHDQAGSGFRARRRLSRRARPLLWGAVGLVLAGAAWIVLTGVLARNELLATQRSLATLQNLKATRAPTAGAQGLGSLAPEVRSAAAHAARAHRYTTGPAWYLAAQVPVLGDPVRTVRGAAWATNRVTADVLPPLVRLAADLTADARAAGSPIDLAALRRAAPSLERAAHVASDTRTRSAGLPPHTWLPTADEARTRLKGQLDRLAPATADAATAARVLPAMMGAEGERRYLVIFQNTAEARGTGGLPGAFAVLTASQGKLSFGDFGNDTLMANAHATVDFGKEYTAEYSLNAPTTTWVNANLSPHFPYAAQIWANAWSHHSGKKADGVIALDPGAMAGLLAVTGPARLADGTIVSAGNVVDLTERTSYAAFADTMERKGFFLDVASATAAKLLPAADGRRVPALLSALRTELNDGRVTMWSAHPPEQRELQRHHFAGDLPDGPAPFAGLVVNNAAGSKLDYYLDRKLDWEPQQCSRYGREITVTATLTNRAPASGLPTYVTQRVDRPPYATRPGDNRLLVSYFASTGAVFTRATLDGRTALLNSATERGHPVFTLDMELPAQSARTLKLYLVEPPATPAPVVLRQPLVRPLQSTVRPYPRCSR</sequence>
<accession>A0A4U0SQU7</accession>
<organism evidence="2 3">
    <name type="scientific">Actinacidiphila oryziradicis</name>
    <dbReference type="NCBI Taxonomy" id="2571141"/>
    <lineage>
        <taxon>Bacteria</taxon>
        <taxon>Bacillati</taxon>
        <taxon>Actinomycetota</taxon>
        <taxon>Actinomycetes</taxon>
        <taxon>Kitasatosporales</taxon>
        <taxon>Streptomycetaceae</taxon>
        <taxon>Actinacidiphila</taxon>
    </lineage>
</organism>
<protein>
    <submittedName>
        <fullName evidence="2">DUF4012 domain-containing protein</fullName>
    </submittedName>
</protein>
<dbReference type="AlphaFoldDB" id="A0A4U0SQU7"/>
<proteinExistence type="predicted"/>
<gene>
    <name evidence="2" type="ORF">FCI23_09675</name>
</gene>
<keyword evidence="1" id="KW-0812">Transmembrane</keyword>
<feature type="transmembrane region" description="Helical" evidence="1">
    <location>
        <begin position="28"/>
        <end position="50"/>
    </location>
</feature>
<keyword evidence="3" id="KW-1185">Reference proteome</keyword>
<evidence type="ECO:0000256" key="1">
    <source>
        <dbReference type="SAM" id="Phobius"/>
    </source>
</evidence>
<evidence type="ECO:0000313" key="3">
    <source>
        <dbReference type="Proteomes" id="UP000305778"/>
    </source>
</evidence>